<feature type="signal peptide" evidence="6">
    <location>
        <begin position="1"/>
        <end position="20"/>
    </location>
</feature>
<evidence type="ECO:0000256" key="2">
    <source>
        <dbReference type="ARBA" id="ARBA00008814"/>
    </source>
</evidence>
<dbReference type="Proteomes" id="UP001589619">
    <property type="component" value="Unassembled WGS sequence"/>
</dbReference>
<comment type="subcellular location">
    <subcellularLocation>
        <location evidence="1">Cell envelope</location>
    </subcellularLocation>
</comment>
<dbReference type="PROSITE" id="PS51257">
    <property type="entry name" value="PROKAR_LIPOPROTEIN"/>
    <property type="match status" value="1"/>
</dbReference>
<dbReference type="PROSITE" id="PS50983">
    <property type="entry name" value="FE_B12_PBP"/>
    <property type="match status" value="1"/>
</dbReference>
<dbReference type="InterPro" id="IPR002491">
    <property type="entry name" value="ABC_transptr_periplasmic_BD"/>
</dbReference>
<evidence type="ECO:0000256" key="5">
    <source>
        <dbReference type="SAM" id="MobiDB-lite"/>
    </source>
</evidence>
<name>A0ABV5W190_9BACL</name>
<evidence type="ECO:0000256" key="1">
    <source>
        <dbReference type="ARBA" id="ARBA00004196"/>
    </source>
</evidence>
<comment type="caution">
    <text evidence="8">The sequence shown here is derived from an EMBL/GenBank/DDBJ whole genome shotgun (WGS) entry which is preliminary data.</text>
</comment>
<keyword evidence="9" id="KW-1185">Reference proteome</keyword>
<accession>A0ABV5W190</accession>
<dbReference type="SUPFAM" id="SSF53807">
    <property type="entry name" value="Helical backbone' metal receptor"/>
    <property type="match status" value="1"/>
</dbReference>
<evidence type="ECO:0000256" key="4">
    <source>
        <dbReference type="ARBA" id="ARBA00022729"/>
    </source>
</evidence>
<feature type="domain" description="Fe/B12 periplasmic-binding" evidence="7">
    <location>
        <begin position="78"/>
        <end position="345"/>
    </location>
</feature>
<feature type="compositionally biased region" description="Polar residues" evidence="5">
    <location>
        <begin position="26"/>
        <end position="35"/>
    </location>
</feature>
<dbReference type="Pfam" id="PF01497">
    <property type="entry name" value="Peripla_BP_2"/>
    <property type="match status" value="1"/>
</dbReference>
<evidence type="ECO:0000259" key="7">
    <source>
        <dbReference type="PROSITE" id="PS50983"/>
    </source>
</evidence>
<keyword evidence="4 6" id="KW-0732">Signal</keyword>
<organism evidence="8 9">
    <name type="scientific">Paenibacillus hodogayensis</name>
    <dbReference type="NCBI Taxonomy" id="279208"/>
    <lineage>
        <taxon>Bacteria</taxon>
        <taxon>Bacillati</taxon>
        <taxon>Bacillota</taxon>
        <taxon>Bacilli</taxon>
        <taxon>Bacillales</taxon>
        <taxon>Paenibacillaceae</taxon>
        <taxon>Paenibacillus</taxon>
    </lineage>
</organism>
<dbReference type="PANTHER" id="PTHR30532">
    <property type="entry name" value="IRON III DICITRATE-BINDING PERIPLASMIC PROTEIN"/>
    <property type="match status" value="1"/>
</dbReference>
<evidence type="ECO:0000256" key="3">
    <source>
        <dbReference type="ARBA" id="ARBA00022448"/>
    </source>
</evidence>
<dbReference type="PANTHER" id="PTHR30532:SF24">
    <property type="entry name" value="FERRIC ENTEROBACTIN-BINDING PERIPLASMIC PROTEIN FEPB"/>
    <property type="match status" value="1"/>
</dbReference>
<evidence type="ECO:0000313" key="8">
    <source>
        <dbReference type="EMBL" id="MFB9754088.1"/>
    </source>
</evidence>
<evidence type="ECO:0000256" key="6">
    <source>
        <dbReference type="SAM" id="SignalP"/>
    </source>
</evidence>
<evidence type="ECO:0000313" key="9">
    <source>
        <dbReference type="Proteomes" id="UP001589619"/>
    </source>
</evidence>
<dbReference type="InterPro" id="IPR051313">
    <property type="entry name" value="Bact_iron-sidero_bind"/>
</dbReference>
<gene>
    <name evidence="8" type="ORF">ACFFNY_21175</name>
</gene>
<reference evidence="8 9" key="1">
    <citation type="submission" date="2024-09" db="EMBL/GenBank/DDBJ databases">
        <authorList>
            <person name="Sun Q."/>
            <person name="Mori K."/>
        </authorList>
    </citation>
    <scope>NUCLEOTIDE SEQUENCE [LARGE SCALE GENOMIC DNA]</scope>
    <source>
        <strain evidence="8 9">JCM 12520</strain>
    </source>
</reference>
<dbReference type="EMBL" id="JBHMAG010000014">
    <property type="protein sequence ID" value="MFB9754088.1"/>
    <property type="molecule type" value="Genomic_DNA"/>
</dbReference>
<comment type="similarity">
    <text evidence="2">Belongs to the bacterial solute-binding protein 8 family.</text>
</comment>
<protein>
    <submittedName>
        <fullName evidence="8">ABC transporter substrate-binding protein</fullName>
    </submittedName>
</protein>
<feature type="region of interest" description="Disordered" evidence="5">
    <location>
        <begin position="26"/>
        <end position="60"/>
    </location>
</feature>
<proteinExistence type="inferred from homology"/>
<dbReference type="Gene3D" id="3.40.50.1980">
    <property type="entry name" value="Nitrogenase molybdenum iron protein domain"/>
    <property type="match status" value="2"/>
</dbReference>
<feature type="chain" id="PRO_5046279280" evidence="6">
    <location>
        <begin position="21"/>
        <end position="345"/>
    </location>
</feature>
<keyword evidence="3" id="KW-0813">Transport</keyword>
<dbReference type="RefSeq" id="WP_344914378.1">
    <property type="nucleotide sequence ID" value="NZ_BAAAYO010000013.1"/>
</dbReference>
<sequence length="345" mass="37706">MRRKAIGWIVLIFMIVLATACSSSPQAPETGSTAGAQKGEQATGEPADQKQAAQKESVFPRQVESAGGKITIQKQPQKVALASWQLVEMVLPFDQPSVGVTLPFSAANSVLESEQLKPYVGKFKEFKIVGEGTQVNLEALLSYGPDLIIAGSKTNQSIKEQLEKVAQTVWIDEEAINMRTEWLRVVGMIGNVLGQEKRAEEVIAKFTETQKAGKQKLAAKQGESVLFVQVREKAVYVMQPSTLPAYYDGLGLTFPKMSENMPANGQLTLEGLSVINPDHLVLGYFNYTNKSLPALTDEWEKSEVWKSLKAVKQNQVYAINGELAMGLGPIGQQYGLETLIKAMGK</sequence>